<evidence type="ECO:0000256" key="1">
    <source>
        <dbReference type="SAM" id="Phobius"/>
    </source>
</evidence>
<dbReference type="OMA" id="AGCENDF"/>
<sequence>MTDFHQILVLKIYACVEIICTFTTGCKGNLAVKKLTDVLDKVDFFLRRMQLIFIVLTTILACEPFRRATISLFTRKKWTAEVKSIQTLKTKQN</sequence>
<accession>A0A8R1XPV3</accession>
<dbReference type="EMBL" id="CMVM020000804">
    <property type="status" value="NOT_ANNOTATED_CDS"/>
    <property type="molecule type" value="Genomic_DNA"/>
</dbReference>
<keyword evidence="1" id="KW-0472">Membrane</keyword>
<evidence type="ECO:0000313" key="2">
    <source>
        <dbReference type="EnsemblMetazoa" id="OVOC12853.1"/>
    </source>
</evidence>
<reference evidence="2" key="2">
    <citation type="submission" date="2022-06" db="UniProtKB">
        <authorList>
            <consortium name="EnsemblMetazoa"/>
        </authorList>
    </citation>
    <scope>IDENTIFICATION</scope>
</reference>
<name>A0A8R1XPV3_ONCVO</name>
<keyword evidence="1" id="KW-0812">Transmembrane</keyword>
<dbReference type="Proteomes" id="UP000024404">
    <property type="component" value="Unassembled WGS sequence"/>
</dbReference>
<protein>
    <submittedName>
        <fullName evidence="2">Uncharacterized protein</fullName>
    </submittedName>
</protein>
<organism evidence="2 3">
    <name type="scientific">Onchocerca volvulus</name>
    <dbReference type="NCBI Taxonomy" id="6282"/>
    <lineage>
        <taxon>Eukaryota</taxon>
        <taxon>Metazoa</taxon>
        <taxon>Ecdysozoa</taxon>
        <taxon>Nematoda</taxon>
        <taxon>Chromadorea</taxon>
        <taxon>Rhabditida</taxon>
        <taxon>Spirurina</taxon>
        <taxon>Spiruromorpha</taxon>
        <taxon>Filarioidea</taxon>
        <taxon>Onchocercidae</taxon>
        <taxon>Onchocerca</taxon>
    </lineage>
</organism>
<keyword evidence="3" id="KW-1185">Reference proteome</keyword>
<reference evidence="3" key="1">
    <citation type="submission" date="2013-10" db="EMBL/GenBank/DDBJ databases">
        <title>Genome sequencing of Onchocerca volvulus.</title>
        <authorList>
            <person name="Cotton J."/>
            <person name="Tsai J."/>
            <person name="Stanley E."/>
            <person name="Tracey A."/>
            <person name="Holroyd N."/>
            <person name="Lustigman S."/>
            <person name="Berriman M."/>
        </authorList>
    </citation>
    <scope>NUCLEOTIDE SEQUENCE</scope>
</reference>
<feature type="transmembrane region" description="Helical" evidence="1">
    <location>
        <begin position="45"/>
        <end position="65"/>
    </location>
</feature>
<proteinExistence type="predicted"/>
<evidence type="ECO:0000313" key="3">
    <source>
        <dbReference type="Proteomes" id="UP000024404"/>
    </source>
</evidence>
<dbReference type="AlphaFoldDB" id="A0A8R1XPV3"/>
<keyword evidence="1" id="KW-1133">Transmembrane helix</keyword>
<dbReference type="EnsemblMetazoa" id="OVOC12853.1">
    <property type="protein sequence ID" value="OVOC12853.1"/>
    <property type="gene ID" value="WBGene00249662"/>
</dbReference>